<accession>A0A915JXM4</accession>
<reference evidence="2" key="1">
    <citation type="submission" date="2022-11" db="UniProtKB">
        <authorList>
            <consortium name="WormBaseParasite"/>
        </authorList>
    </citation>
    <scope>IDENTIFICATION</scope>
</reference>
<dbReference type="WBParaSite" id="nRc.2.0.1.t30452-RA">
    <property type="protein sequence ID" value="nRc.2.0.1.t30452-RA"/>
    <property type="gene ID" value="nRc.2.0.1.g30452"/>
</dbReference>
<evidence type="ECO:0000313" key="2">
    <source>
        <dbReference type="WBParaSite" id="nRc.2.0.1.t30452-RA"/>
    </source>
</evidence>
<evidence type="ECO:0000313" key="1">
    <source>
        <dbReference type="Proteomes" id="UP000887565"/>
    </source>
</evidence>
<sequence>MLIVRPYHTNAQLASIASYFWEKMAQHFKDEWKRVPQEGEKKKKTGFWLFALSLEKVLLTRDAHFFTTYGVLFTISIEIYGIPSSGQKTLDVVGIIVK</sequence>
<organism evidence="1 2">
    <name type="scientific">Romanomermis culicivorax</name>
    <name type="common">Nematode worm</name>
    <dbReference type="NCBI Taxonomy" id="13658"/>
    <lineage>
        <taxon>Eukaryota</taxon>
        <taxon>Metazoa</taxon>
        <taxon>Ecdysozoa</taxon>
        <taxon>Nematoda</taxon>
        <taxon>Enoplea</taxon>
        <taxon>Dorylaimia</taxon>
        <taxon>Mermithida</taxon>
        <taxon>Mermithoidea</taxon>
        <taxon>Mermithidae</taxon>
        <taxon>Romanomermis</taxon>
    </lineage>
</organism>
<protein>
    <submittedName>
        <fullName evidence="2">Uncharacterized protein</fullName>
    </submittedName>
</protein>
<name>A0A915JXM4_ROMCU</name>
<keyword evidence="1" id="KW-1185">Reference proteome</keyword>
<dbReference type="Proteomes" id="UP000887565">
    <property type="component" value="Unplaced"/>
</dbReference>
<proteinExistence type="predicted"/>
<dbReference type="AlphaFoldDB" id="A0A915JXM4"/>